<dbReference type="AlphaFoldDB" id="A0A1W2FRK1"/>
<keyword evidence="7" id="KW-1185">Reference proteome</keyword>
<feature type="transmembrane region" description="Helical" evidence="4">
    <location>
        <begin position="144"/>
        <end position="168"/>
    </location>
</feature>
<dbReference type="GO" id="GO:0016301">
    <property type="term" value="F:kinase activity"/>
    <property type="evidence" value="ECO:0007669"/>
    <property type="project" value="UniProtKB-KW"/>
</dbReference>
<feature type="transmembrane region" description="Helical" evidence="4">
    <location>
        <begin position="94"/>
        <end position="112"/>
    </location>
</feature>
<gene>
    <name evidence="6" type="ORF">SAMN05661093_08378</name>
</gene>
<feature type="transmembrane region" description="Helical" evidence="4">
    <location>
        <begin position="69"/>
        <end position="88"/>
    </location>
</feature>
<accession>A0A1W2FRK1</accession>
<proteinExistence type="predicted"/>
<dbReference type="OrthoDB" id="5125370at2"/>
<evidence type="ECO:0000259" key="5">
    <source>
        <dbReference type="Pfam" id="PF02518"/>
    </source>
</evidence>
<evidence type="ECO:0000313" key="7">
    <source>
        <dbReference type="Proteomes" id="UP000192674"/>
    </source>
</evidence>
<evidence type="ECO:0000256" key="2">
    <source>
        <dbReference type="ARBA" id="ARBA00022777"/>
    </source>
</evidence>
<dbReference type="InterPro" id="IPR050482">
    <property type="entry name" value="Sensor_HK_TwoCompSys"/>
</dbReference>
<dbReference type="SUPFAM" id="SSF55874">
    <property type="entry name" value="ATPase domain of HSP90 chaperone/DNA topoisomerase II/histidine kinase"/>
    <property type="match status" value="1"/>
</dbReference>
<keyword evidence="4" id="KW-0812">Transmembrane</keyword>
<evidence type="ECO:0000313" key="6">
    <source>
        <dbReference type="EMBL" id="SMD24246.1"/>
    </source>
</evidence>
<keyword evidence="3" id="KW-0902">Two-component regulatory system</keyword>
<dbReference type="Proteomes" id="UP000192674">
    <property type="component" value="Unassembled WGS sequence"/>
</dbReference>
<dbReference type="GO" id="GO:0000160">
    <property type="term" value="P:phosphorelay signal transduction system"/>
    <property type="evidence" value="ECO:0007669"/>
    <property type="project" value="UniProtKB-KW"/>
</dbReference>
<protein>
    <submittedName>
        <fullName evidence="6">Signal transduction histidine kinase</fullName>
    </submittedName>
</protein>
<evidence type="ECO:0000256" key="1">
    <source>
        <dbReference type="ARBA" id="ARBA00022679"/>
    </source>
</evidence>
<keyword evidence="4" id="KW-1133">Transmembrane helix</keyword>
<evidence type="ECO:0000256" key="3">
    <source>
        <dbReference type="ARBA" id="ARBA00023012"/>
    </source>
</evidence>
<organism evidence="6 7">
    <name type="scientific">Kibdelosporangium aridum</name>
    <dbReference type="NCBI Taxonomy" id="2030"/>
    <lineage>
        <taxon>Bacteria</taxon>
        <taxon>Bacillati</taxon>
        <taxon>Actinomycetota</taxon>
        <taxon>Actinomycetes</taxon>
        <taxon>Pseudonocardiales</taxon>
        <taxon>Pseudonocardiaceae</taxon>
        <taxon>Kibdelosporangium</taxon>
    </lineage>
</organism>
<sequence length="377" mass="40813">MTGPAERELNRLGLFYAVVIRAVVAALCSLVSWATATPRDFLLATLIILAFNAWNVFFAVRMLRRQEPWLLVVDLLVITGVCLAQVWTAAPEMHVDRVSWVLVATSIIVVAYQFHSSVLVGAVAALVILAAYLTGGVLAKLQDWTLVVPIGSWMAIEAVLGRGLYILVRRGGRAADREFERGEQVRRESAVATARRADEREYLAALHDTASATLLMVGAGVASRQESWLSEQAARDLEVIQGHTDPADGEVDLVPMLRHVVEHVPVRIEWHLQDSVTLPAVVAVALCRGAREALTNVVRHAGVDVAEVSVARTAAGAVQVWIRDRGKGFELATISGHGYGVTGSLVERMARLGGQAVVTSTPGRGTEVMLEWPDARA</sequence>
<dbReference type="Gene3D" id="3.30.565.10">
    <property type="entry name" value="Histidine kinase-like ATPase, C-terminal domain"/>
    <property type="match status" value="1"/>
</dbReference>
<dbReference type="CDD" id="cd16917">
    <property type="entry name" value="HATPase_UhpB-NarQ-NarX-like"/>
    <property type="match status" value="1"/>
</dbReference>
<name>A0A1W2FRK1_KIBAR</name>
<dbReference type="InterPro" id="IPR036890">
    <property type="entry name" value="HATPase_C_sf"/>
</dbReference>
<feature type="domain" description="Histidine kinase/HSP90-like ATPase" evidence="5">
    <location>
        <begin position="285"/>
        <end position="374"/>
    </location>
</feature>
<reference evidence="6 7" key="1">
    <citation type="submission" date="2017-04" db="EMBL/GenBank/DDBJ databases">
        <authorList>
            <person name="Afonso C.L."/>
            <person name="Miller P.J."/>
            <person name="Scott M.A."/>
            <person name="Spackman E."/>
            <person name="Goraichik I."/>
            <person name="Dimitrov K.M."/>
            <person name="Suarez D.L."/>
            <person name="Swayne D.E."/>
        </authorList>
    </citation>
    <scope>NUCLEOTIDE SEQUENCE [LARGE SCALE GENOMIC DNA]</scope>
    <source>
        <strain evidence="6 7">DSM 43828</strain>
    </source>
</reference>
<dbReference type="Pfam" id="PF02518">
    <property type="entry name" value="HATPase_c"/>
    <property type="match status" value="1"/>
</dbReference>
<dbReference type="PANTHER" id="PTHR24421">
    <property type="entry name" value="NITRATE/NITRITE SENSOR PROTEIN NARX-RELATED"/>
    <property type="match status" value="1"/>
</dbReference>
<dbReference type="EMBL" id="FWXV01000010">
    <property type="protein sequence ID" value="SMD24246.1"/>
    <property type="molecule type" value="Genomic_DNA"/>
</dbReference>
<feature type="transmembrane region" description="Helical" evidence="4">
    <location>
        <begin position="12"/>
        <end position="35"/>
    </location>
</feature>
<keyword evidence="4" id="KW-0472">Membrane</keyword>
<dbReference type="RefSeq" id="WP_143446953.1">
    <property type="nucleotide sequence ID" value="NZ_FWXV01000010.1"/>
</dbReference>
<feature type="transmembrane region" description="Helical" evidence="4">
    <location>
        <begin position="119"/>
        <end position="138"/>
    </location>
</feature>
<dbReference type="InterPro" id="IPR003594">
    <property type="entry name" value="HATPase_dom"/>
</dbReference>
<evidence type="ECO:0000256" key="4">
    <source>
        <dbReference type="SAM" id="Phobius"/>
    </source>
</evidence>
<keyword evidence="2 6" id="KW-0418">Kinase</keyword>
<keyword evidence="1" id="KW-0808">Transferase</keyword>
<feature type="transmembrane region" description="Helical" evidence="4">
    <location>
        <begin position="41"/>
        <end position="60"/>
    </location>
</feature>